<name>F7NHX0_9FIRM</name>
<dbReference type="Proteomes" id="UP000003240">
    <property type="component" value="Unassembled WGS sequence"/>
</dbReference>
<keyword evidence="4" id="KW-1185">Reference proteome</keyword>
<dbReference type="RefSeq" id="WP_004094568.1">
    <property type="nucleotide sequence ID" value="NZ_AFGF01000060.1"/>
</dbReference>
<dbReference type="Gene3D" id="3.90.230.10">
    <property type="entry name" value="Creatinase/methionine aminopeptidase superfamily"/>
    <property type="match status" value="1"/>
</dbReference>
<dbReference type="Pfam" id="PF00557">
    <property type="entry name" value="Peptidase_M24"/>
    <property type="match status" value="1"/>
</dbReference>
<dbReference type="Pfam" id="PF01321">
    <property type="entry name" value="Creatinase_N"/>
    <property type="match status" value="1"/>
</dbReference>
<gene>
    <name evidence="3" type="ORF">ALO_08340</name>
</gene>
<dbReference type="InterPro" id="IPR036005">
    <property type="entry name" value="Creatinase/aminopeptidase-like"/>
</dbReference>
<feature type="domain" description="Peptidase M24" evidence="1">
    <location>
        <begin position="148"/>
        <end position="352"/>
    </location>
</feature>
<evidence type="ECO:0000259" key="1">
    <source>
        <dbReference type="Pfam" id="PF00557"/>
    </source>
</evidence>
<dbReference type="OrthoDB" id="9806388at2"/>
<protein>
    <submittedName>
        <fullName evidence="3">Peptidase M24</fullName>
    </submittedName>
</protein>
<dbReference type="EMBL" id="AFGF01000060">
    <property type="protein sequence ID" value="EGO64349.1"/>
    <property type="molecule type" value="Genomic_DNA"/>
</dbReference>
<accession>F7NHX0</accession>
<feature type="domain" description="Creatinase N-terminal" evidence="2">
    <location>
        <begin position="9"/>
        <end position="141"/>
    </location>
</feature>
<dbReference type="InterPro" id="IPR050659">
    <property type="entry name" value="Peptidase_M24B"/>
</dbReference>
<evidence type="ECO:0000313" key="3">
    <source>
        <dbReference type="EMBL" id="EGO64349.1"/>
    </source>
</evidence>
<reference evidence="3 4" key="1">
    <citation type="journal article" date="2011" name="EMBO J.">
        <title>Structural diversity of bacterial flagellar motors.</title>
        <authorList>
            <person name="Chen S."/>
            <person name="Beeby M."/>
            <person name="Murphy G.E."/>
            <person name="Leadbetter J.R."/>
            <person name="Hendrixson D.R."/>
            <person name="Briegel A."/>
            <person name="Li Z."/>
            <person name="Shi J."/>
            <person name="Tocheva E.I."/>
            <person name="Muller A."/>
            <person name="Dobro M.J."/>
            <person name="Jensen G.J."/>
        </authorList>
    </citation>
    <scope>NUCLEOTIDE SEQUENCE [LARGE SCALE GENOMIC DNA]</scope>
    <source>
        <strain evidence="3 4">DSM 6540</strain>
    </source>
</reference>
<organism evidence="3 4">
    <name type="scientific">Acetonema longum DSM 6540</name>
    <dbReference type="NCBI Taxonomy" id="1009370"/>
    <lineage>
        <taxon>Bacteria</taxon>
        <taxon>Bacillati</taxon>
        <taxon>Bacillota</taxon>
        <taxon>Negativicutes</taxon>
        <taxon>Acetonemataceae</taxon>
        <taxon>Acetonema</taxon>
    </lineage>
</organism>
<proteinExistence type="predicted"/>
<evidence type="ECO:0000313" key="4">
    <source>
        <dbReference type="Proteomes" id="UP000003240"/>
    </source>
</evidence>
<dbReference type="AlphaFoldDB" id="F7NHX0"/>
<dbReference type="Gene3D" id="3.40.350.10">
    <property type="entry name" value="Creatinase/prolidase N-terminal domain"/>
    <property type="match status" value="1"/>
</dbReference>
<dbReference type="InterPro" id="IPR029149">
    <property type="entry name" value="Creatin/AminoP/Spt16_N"/>
</dbReference>
<dbReference type="eggNOG" id="COG0006">
    <property type="taxonomic scope" value="Bacteria"/>
</dbReference>
<evidence type="ECO:0000259" key="2">
    <source>
        <dbReference type="Pfam" id="PF01321"/>
    </source>
</evidence>
<sequence length="369" mass="41396">MNKVIHQNRIKHLQKAMQAAHMDICLILDRENLLYYTGLEQVECMAAVIPREGQPQGTTLWLDLSWIQANCALEQIRGYHFPGKSIGESIVDIIKEYGYPDPIIGFERYFVGFGVYDTLRKNFNEQKFASAAEIIYRQRAIKEPDEIEKISCAAKAAIAAMAAAVAVIKPGVREIDIAAQAEWAAMKAGSQGTPFRTQIVSGNKTLLTHPFSDEKEVKAGEIVLLHIGARYQGYTAKLCRTVAVGVIPEEQRKIYSILREAQQACIEAMQPGRPVCEIDLAARQVIENYGYGHQFLDIIGYGVGLRQSEFYPMIGKPFRYSLERDMVVDVLLPSIYKPVVGGPRLTDTLWVNQDGVVNLTEYPRDLIQI</sequence>
<dbReference type="PANTHER" id="PTHR46112:SF2">
    <property type="entry name" value="XAA-PRO AMINOPEPTIDASE P-RELATED"/>
    <property type="match status" value="1"/>
</dbReference>
<dbReference type="PANTHER" id="PTHR46112">
    <property type="entry name" value="AMINOPEPTIDASE"/>
    <property type="match status" value="1"/>
</dbReference>
<dbReference type="InterPro" id="IPR000587">
    <property type="entry name" value="Creatinase_N"/>
</dbReference>
<dbReference type="SUPFAM" id="SSF53092">
    <property type="entry name" value="Creatinase/prolidase N-terminal domain"/>
    <property type="match status" value="1"/>
</dbReference>
<dbReference type="InterPro" id="IPR000994">
    <property type="entry name" value="Pept_M24"/>
</dbReference>
<dbReference type="STRING" id="1009370.ALO_08340"/>
<comment type="caution">
    <text evidence="3">The sequence shown here is derived from an EMBL/GenBank/DDBJ whole genome shotgun (WGS) entry which is preliminary data.</text>
</comment>
<dbReference type="SUPFAM" id="SSF55920">
    <property type="entry name" value="Creatinase/aminopeptidase"/>
    <property type="match status" value="1"/>
</dbReference>